<sequence>MTRLKYLAVIGILISNQAVTGTEPLNSDTDKFDIYITEQSFDCENSDIKLITDKDGQRRIMADFNNEMSLDSSADNPLSVNQKTCQISYYVIPRPGYLLNAASFSLDGAYLTSAFSINNVRIRQRINQSDLTYSQQQSFVTDADGKPQEGTFSDFSSEAPVTPVCGGVTLIETSLIVELIYLSVNIPNTKISINQGQSMASIAEFSVVPCE</sequence>
<comment type="caution">
    <text evidence="1">The sequence shown here is derived from an EMBL/GenBank/DDBJ whole genome shotgun (WGS) entry which is preliminary data.</text>
</comment>
<proteinExistence type="predicted"/>
<dbReference type="EMBL" id="JAKIKS010000146">
    <property type="protein sequence ID" value="MCL1127329.1"/>
    <property type="molecule type" value="Genomic_DNA"/>
</dbReference>
<evidence type="ECO:0000313" key="1">
    <source>
        <dbReference type="EMBL" id="MCL1127329.1"/>
    </source>
</evidence>
<accession>A0ABT0LIB2</accession>
<name>A0ABT0LIB2_9GAMM</name>
<reference evidence="1 2" key="1">
    <citation type="submission" date="2022-01" db="EMBL/GenBank/DDBJ databases">
        <title>Whole genome-based taxonomy of the Shewanellaceae.</title>
        <authorList>
            <person name="Martin-Rodriguez A.J."/>
        </authorList>
    </citation>
    <scope>NUCLEOTIDE SEQUENCE [LARGE SCALE GENOMIC DNA]</scope>
    <source>
        <strain evidence="1 2">DSM 17177</strain>
    </source>
</reference>
<organism evidence="1 2">
    <name type="scientific">Shewanella surugensis</name>
    <dbReference type="NCBI Taxonomy" id="212020"/>
    <lineage>
        <taxon>Bacteria</taxon>
        <taxon>Pseudomonadati</taxon>
        <taxon>Pseudomonadota</taxon>
        <taxon>Gammaproteobacteria</taxon>
        <taxon>Alteromonadales</taxon>
        <taxon>Shewanellaceae</taxon>
        <taxon>Shewanella</taxon>
    </lineage>
</organism>
<dbReference type="RefSeq" id="WP_248942725.1">
    <property type="nucleotide sequence ID" value="NZ_JAKIKS010000146.1"/>
</dbReference>
<dbReference type="Proteomes" id="UP001203423">
    <property type="component" value="Unassembled WGS sequence"/>
</dbReference>
<protein>
    <recommendedName>
        <fullName evidence="3">DUF4360 domain-containing protein</fullName>
    </recommendedName>
</protein>
<keyword evidence="2" id="KW-1185">Reference proteome</keyword>
<evidence type="ECO:0008006" key="3">
    <source>
        <dbReference type="Google" id="ProtNLM"/>
    </source>
</evidence>
<gene>
    <name evidence="1" type="ORF">L2764_23350</name>
</gene>
<evidence type="ECO:0000313" key="2">
    <source>
        <dbReference type="Proteomes" id="UP001203423"/>
    </source>
</evidence>